<dbReference type="Gene3D" id="3.50.50.60">
    <property type="entry name" value="FAD/NAD(P)-binding domain"/>
    <property type="match status" value="2"/>
</dbReference>
<dbReference type="EMBL" id="CP000438">
    <property type="protein sequence ID" value="ABJ14466.1"/>
    <property type="molecule type" value="Genomic_DNA"/>
</dbReference>
<proteinExistence type="inferred from homology"/>
<accession>A0A0H2ZIS2</accession>
<dbReference type="GO" id="GO:0008718">
    <property type="term" value="F:D-amino-acid dehydrogenase activity"/>
    <property type="evidence" value="ECO:0007669"/>
    <property type="project" value="UniProtKB-UniRule"/>
</dbReference>
<dbReference type="RefSeq" id="WP_003141820.1">
    <property type="nucleotide sequence ID" value="NC_008463.1"/>
</dbReference>
<dbReference type="BioCyc" id="PAER208963:G1G74-5665-MONOMER"/>
<dbReference type="NCBIfam" id="NF001933">
    <property type="entry name" value="PRK00711.1"/>
    <property type="match status" value="1"/>
</dbReference>
<dbReference type="InterPro" id="IPR036188">
    <property type="entry name" value="FAD/NAD-bd_sf"/>
</dbReference>
<dbReference type="PANTHER" id="PTHR13847:SF280">
    <property type="entry name" value="D-AMINO ACID DEHYDROGENASE"/>
    <property type="match status" value="1"/>
</dbReference>
<name>A0A0H2ZIS2_PSEAB</name>
<dbReference type="KEGG" id="pau:PA14_67150"/>
<dbReference type="GO" id="GO:0005886">
    <property type="term" value="C:plasma membrane"/>
    <property type="evidence" value="ECO:0007669"/>
    <property type="project" value="TreeGrafter"/>
</dbReference>
<dbReference type="GO" id="GO:0055130">
    <property type="term" value="P:D-alanine catabolic process"/>
    <property type="evidence" value="ECO:0007669"/>
    <property type="project" value="TreeGrafter"/>
</dbReference>
<evidence type="ECO:0000259" key="8">
    <source>
        <dbReference type="Pfam" id="PF01266"/>
    </source>
</evidence>
<dbReference type="HOGENOM" id="CLU_007884_9_2_6"/>
<evidence type="ECO:0000256" key="2">
    <source>
        <dbReference type="ARBA" id="ARBA00009410"/>
    </source>
</evidence>
<dbReference type="GO" id="GO:0005737">
    <property type="term" value="C:cytoplasm"/>
    <property type="evidence" value="ECO:0007669"/>
    <property type="project" value="TreeGrafter"/>
</dbReference>
<keyword evidence="4 7" id="KW-0274">FAD</keyword>
<evidence type="ECO:0000313" key="9">
    <source>
        <dbReference type="EMBL" id="ABJ14466.1"/>
    </source>
</evidence>
<protein>
    <recommendedName>
        <fullName evidence="7">D-amino acid dehydrogenase</fullName>
        <ecNumber evidence="7">1.4.99.-</ecNumber>
    </recommendedName>
</protein>
<evidence type="ECO:0000256" key="1">
    <source>
        <dbReference type="ARBA" id="ARBA00001974"/>
    </source>
</evidence>
<comment type="similarity">
    <text evidence="2 7">Belongs to the DadA oxidoreductase family.</text>
</comment>
<dbReference type="AlphaFoldDB" id="A0A0H2ZIS2"/>
<keyword evidence="5 7" id="KW-0560">Oxidoreductase</keyword>
<evidence type="ECO:0000256" key="4">
    <source>
        <dbReference type="ARBA" id="ARBA00022827"/>
    </source>
</evidence>
<comment type="function">
    <text evidence="7">Oxidative deamination of D-amino acids.</text>
</comment>
<gene>
    <name evidence="7" type="primary">dadA</name>
    <name evidence="9" type="ordered locus">PA14_67150</name>
</gene>
<dbReference type="HAMAP" id="MF_01202">
    <property type="entry name" value="DadA"/>
    <property type="match status" value="1"/>
</dbReference>
<sequence length="416" mass="44781">MAQRVCIIGAGVVGLATAYALVREGFDVTLVEARERGGLETSYANGGQLSYRYVAPLADSGVPAQALGWLLRNDAPLRLRPRLDPAQWRWLLGFLAACRGSLNRRNAAHLLRLALLSQRTLQDWREEDGLDGFDWRRNGKLVAFRQPASFARARQGLADPSAQFVLTAAECLALEPALSAAPFVGGIHTPDEEVADCHAFCVQLAERLQASGHCRQLHGRRVTKIVEGGAAVRGVEVGGDLIEADHVVLAAGYRSAELMLPGLRLPLYPLKGYSLTLPVGAQHRAPDTSITDYDRKIVYARIGERLRIAAMVDIVGFDPGLEPARLALLRQQARDTFPQGGDFDAAVEWAGMRPATPTGVPLVGNGGYRNLWLNLGHGALGFTLACGSARLLAEQIGRRPPSIDTTGLLPRGALAG</sequence>
<evidence type="ECO:0000256" key="6">
    <source>
        <dbReference type="ARBA" id="ARBA00047884"/>
    </source>
</evidence>
<feature type="domain" description="FAD dependent oxidoreductase" evidence="8">
    <location>
        <begin position="4"/>
        <end position="394"/>
    </location>
</feature>
<dbReference type="Gene3D" id="3.30.9.10">
    <property type="entry name" value="D-Amino Acid Oxidase, subunit A, domain 2"/>
    <property type="match status" value="1"/>
</dbReference>
<comment type="catalytic activity">
    <reaction evidence="6 7">
        <text>a D-alpha-amino acid + A + H2O = a 2-oxocarboxylate + AH2 + NH4(+)</text>
        <dbReference type="Rhea" id="RHEA:18125"/>
        <dbReference type="ChEBI" id="CHEBI:13193"/>
        <dbReference type="ChEBI" id="CHEBI:15377"/>
        <dbReference type="ChEBI" id="CHEBI:17499"/>
        <dbReference type="ChEBI" id="CHEBI:28938"/>
        <dbReference type="ChEBI" id="CHEBI:35179"/>
        <dbReference type="ChEBI" id="CHEBI:59871"/>
    </reaction>
</comment>
<dbReference type="InterPro" id="IPR006076">
    <property type="entry name" value="FAD-dep_OxRdtase"/>
</dbReference>
<dbReference type="Pfam" id="PF01266">
    <property type="entry name" value="DAO"/>
    <property type="match status" value="1"/>
</dbReference>
<evidence type="ECO:0000313" key="10">
    <source>
        <dbReference type="Proteomes" id="UP000000653"/>
    </source>
</evidence>
<keyword evidence="3 7" id="KW-0285">Flavoprotein</keyword>
<dbReference type="Proteomes" id="UP000000653">
    <property type="component" value="Chromosome"/>
</dbReference>
<comment type="cofactor">
    <cofactor evidence="1 7">
        <name>FAD</name>
        <dbReference type="ChEBI" id="CHEBI:57692"/>
    </cofactor>
</comment>
<dbReference type="SUPFAM" id="SSF51905">
    <property type="entry name" value="FAD/NAD(P)-binding domain"/>
    <property type="match status" value="1"/>
</dbReference>
<feature type="binding site" evidence="7">
    <location>
        <begin position="5"/>
        <end position="19"/>
    </location>
    <ligand>
        <name>FAD</name>
        <dbReference type="ChEBI" id="CHEBI:57692"/>
    </ligand>
</feature>
<evidence type="ECO:0000256" key="5">
    <source>
        <dbReference type="ARBA" id="ARBA00023002"/>
    </source>
</evidence>
<evidence type="ECO:0000256" key="3">
    <source>
        <dbReference type="ARBA" id="ARBA00022630"/>
    </source>
</evidence>
<evidence type="ECO:0000256" key="7">
    <source>
        <dbReference type="HAMAP-Rule" id="MF_01202"/>
    </source>
</evidence>
<dbReference type="InterPro" id="IPR023080">
    <property type="entry name" value="DadA"/>
</dbReference>
<dbReference type="SUPFAM" id="SSF54373">
    <property type="entry name" value="FAD-linked reductases, C-terminal domain"/>
    <property type="match status" value="1"/>
</dbReference>
<dbReference type="EC" id="1.4.99.-" evidence="7"/>
<reference evidence="9 10" key="1">
    <citation type="journal article" date="2006" name="Genome Biol.">
        <title>Genomic analysis reveals that Pseudomonas aeruginosa virulence is combinatorial.</title>
        <authorList>
            <person name="Lee D.G."/>
            <person name="Urbach J.M."/>
            <person name="Wu G."/>
            <person name="Liberati N.T."/>
            <person name="Feinbaum R.L."/>
            <person name="Miyata S."/>
            <person name="Diggins L.T."/>
            <person name="He J."/>
            <person name="Saucier M."/>
            <person name="Deziel E."/>
            <person name="Friedman L."/>
            <person name="Li L."/>
            <person name="Grills G."/>
            <person name="Montgomery K."/>
            <person name="Kucherlapati R."/>
            <person name="Rahme L.G."/>
            <person name="Ausubel F.M."/>
        </authorList>
    </citation>
    <scope>NUCLEOTIDE SEQUENCE [LARGE SCALE GENOMIC DNA]</scope>
    <source>
        <strain evidence="9 10">UCBPP-PA14</strain>
    </source>
</reference>
<organism evidence="9 10">
    <name type="scientific">Pseudomonas aeruginosa (strain UCBPP-PA14)</name>
    <dbReference type="NCBI Taxonomy" id="208963"/>
    <lineage>
        <taxon>Bacteria</taxon>
        <taxon>Pseudomonadati</taxon>
        <taxon>Pseudomonadota</taxon>
        <taxon>Gammaproteobacteria</taxon>
        <taxon>Pseudomonadales</taxon>
        <taxon>Pseudomonadaceae</taxon>
        <taxon>Pseudomonas</taxon>
    </lineage>
</organism>
<dbReference type="PANTHER" id="PTHR13847">
    <property type="entry name" value="SARCOSINE DEHYDROGENASE-RELATED"/>
    <property type="match status" value="1"/>
</dbReference>